<reference evidence="3 4" key="1">
    <citation type="submission" date="2019-04" db="EMBL/GenBank/DDBJ databases">
        <authorList>
            <consortium name="Pathogen Informatics"/>
        </authorList>
    </citation>
    <scope>NUCLEOTIDE SEQUENCE [LARGE SCALE GENOMIC DNA]</scope>
    <source>
        <strain evidence="3 4">NCTC9239</strain>
    </source>
</reference>
<dbReference type="Pfam" id="PF09084">
    <property type="entry name" value="NMT1"/>
    <property type="match status" value="1"/>
</dbReference>
<evidence type="ECO:0000313" key="3">
    <source>
        <dbReference type="EMBL" id="VTO12452.1"/>
    </source>
</evidence>
<accession>A0A4P1JWX1</accession>
<dbReference type="PANTHER" id="PTHR31528:SF3">
    <property type="entry name" value="THIAMINE BIOSYNTHESIS PROTEIN HI_0357-RELATED"/>
    <property type="match status" value="1"/>
</dbReference>
<dbReference type="EMBL" id="LR588407">
    <property type="protein sequence ID" value="VTO12452.1"/>
    <property type="molecule type" value="Genomic_DNA"/>
</dbReference>
<organism evidence="3 4">
    <name type="scientific">Brevundimonas vancanneytii</name>
    <dbReference type="NCBI Taxonomy" id="1325724"/>
    <lineage>
        <taxon>Bacteria</taxon>
        <taxon>Pseudomonadati</taxon>
        <taxon>Pseudomonadota</taxon>
        <taxon>Alphaproteobacteria</taxon>
        <taxon>Caulobacterales</taxon>
        <taxon>Caulobacteraceae</taxon>
        <taxon>Brevundimonas</taxon>
    </lineage>
</organism>
<evidence type="ECO:0000313" key="4">
    <source>
        <dbReference type="Proteomes" id="UP000309952"/>
    </source>
</evidence>
<evidence type="ECO:0000256" key="1">
    <source>
        <dbReference type="SAM" id="MobiDB-lite"/>
    </source>
</evidence>
<dbReference type="InterPro" id="IPR015168">
    <property type="entry name" value="SsuA/THI5"/>
</dbReference>
<gene>
    <name evidence="3" type="ORF">NCTC9239_00719</name>
</gene>
<dbReference type="KEGG" id="bvy:NCTC9239_00719"/>
<keyword evidence="4" id="KW-1185">Reference proteome</keyword>
<dbReference type="Proteomes" id="UP000309952">
    <property type="component" value="Chromosome"/>
</dbReference>
<dbReference type="GO" id="GO:0009228">
    <property type="term" value="P:thiamine biosynthetic process"/>
    <property type="evidence" value="ECO:0007669"/>
    <property type="project" value="InterPro"/>
</dbReference>
<sequence length="374" mass="39708">MISGLKSRPATPRRLSKRGPSPYTLDVMTRARLHRRGLMAGALGLTALGVLSACGRRPAQTDESGRVRLRVAAGGPAGALHGGFYQAVATGAYERRGLNVEILAGPSGADIPALLAASAVELAVGRDSFLPLRLIADRAPVKAVAAFLQKDPVVLLAHPGQELEDLTVLRGRRILMEPGDQTGFWTWLRARFDLTPDQAQTGAPEDNLKAFREDRQSVLIARLTDGAPSLIAREVGFQPLVLTPAEDGYPSYSGLVLAPNAFARDNAQALRDFIAASVEGWRDYVHGDGAKGDALIRRAHPDLPQRVLDAARASLRAQAMVDGGDAALYGLGAMTPNAGRPSPNRPRTPIPPPPTGARPSPASICPRAAKPVRR</sequence>
<dbReference type="Gene3D" id="3.40.190.10">
    <property type="entry name" value="Periplasmic binding protein-like II"/>
    <property type="match status" value="2"/>
</dbReference>
<feature type="region of interest" description="Disordered" evidence="1">
    <location>
        <begin position="332"/>
        <end position="374"/>
    </location>
</feature>
<dbReference type="InterPro" id="IPR027939">
    <property type="entry name" value="NMT1/THI5"/>
</dbReference>
<proteinExistence type="predicted"/>
<dbReference type="SUPFAM" id="SSF53850">
    <property type="entry name" value="Periplasmic binding protein-like II"/>
    <property type="match status" value="1"/>
</dbReference>
<evidence type="ECO:0000259" key="2">
    <source>
        <dbReference type="Pfam" id="PF09084"/>
    </source>
</evidence>
<dbReference type="AlphaFoldDB" id="A0A4P1JWX1"/>
<name>A0A4P1JWX1_9CAUL</name>
<feature type="region of interest" description="Disordered" evidence="1">
    <location>
        <begin position="1"/>
        <end position="23"/>
    </location>
</feature>
<feature type="compositionally biased region" description="Pro residues" evidence="1">
    <location>
        <begin position="343"/>
        <end position="356"/>
    </location>
</feature>
<protein>
    <submittedName>
        <fullName evidence="3">NMT1/THI5 like</fullName>
    </submittedName>
</protein>
<feature type="domain" description="SsuA/THI5-like" evidence="2">
    <location>
        <begin position="81"/>
        <end position="284"/>
    </location>
</feature>
<dbReference type="PANTHER" id="PTHR31528">
    <property type="entry name" value="4-AMINO-5-HYDROXYMETHYL-2-METHYLPYRIMIDINE PHOSPHATE SYNTHASE THI11-RELATED"/>
    <property type="match status" value="1"/>
</dbReference>